<feature type="compositionally biased region" description="Low complexity" evidence="1">
    <location>
        <begin position="49"/>
        <end position="66"/>
    </location>
</feature>
<dbReference type="Proteomes" id="UP001432322">
    <property type="component" value="Unassembled WGS sequence"/>
</dbReference>
<gene>
    <name evidence="2" type="ORF">PFISCL1PPCAC_20603</name>
</gene>
<feature type="region of interest" description="Disordered" evidence="1">
    <location>
        <begin position="239"/>
        <end position="263"/>
    </location>
</feature>
<feature type="compositionally biased region" description="Pro residues" evidence="1">
    <location>
        <begin position="82"/>
        <end position="91"/>
    </location>
</feature>
<protein>
    <submittedName>
        <fullName evidence="2">Uncharacterized protein</fullName>
    </submittedName>
</protein>
<evidence type="ECO:0000313" key="2">
    <source>
        <dbReference type="EMBL" id="GMT29306.1"/>
    </source>
</evidence>
<feature type="non-terminal residue" evidence="2">
    <location>
        <position position="263"/>
    </location>
</feature>
<evidence type="ECO:0000313" key="3">
    <source>
        <dbReference type="Proteomes" id="UP001432322"/>
    </source>
</evidence>
<feature type="region of interest" description="Disordered" evidence="1">
    <location>
        <begin position="42"/>
        <end position="105"/>
    </location>
</feature>
<keyword evidence="3" id="KW-1185">Reference proteome</keyword>
<feature type="region of interest" description="Disordered" evidence="1">
    <location>
        <begin position="196"/>
        <end position="218"/>
    </location>
</feature>
<name>A0AAV5WBM1_9BILA</name>
<feature type="region of interest" description="Disordered" evidence="1">
    <location>
        <begin position="115"/>
        <end position="134"/>
    </location>
</feature>
<organism evidence="2 3">
    <name type="scientific">Pristionchus fissidentatus</name>
    <dbReference type="NCBI Taxonomy" id="1538716"/>
    <lineage>
        <taxon>Eukaryota</taxon>
        <taxon>Metazoa</taxon>
        <taxon>Ecdysozoa</taxon>
        <taxon>Nematoda</taxon>
        <taxon>Chromadorea</taxon>
        <taxon>Rhabditida</taxon>
        <taxon>Rhabditina</taxon>
        <taxon>Diplogasteromorpha</taxon>
        <taxon>Diplogasteroidea</taxon>
        <taxon>Neodiplogasteridae</taxon>
        <taxon>Pristionchus</taxon>
    </lineage>
</organism>
<dbReference type="AlphaFoldDB" id="A0AAV5WBM1"/>
<evidence type="ECO:0000256" key="1">
    <source>
        <dbReference type="SAM" id="MobiDB-lite"/>
    </source>
</evidence>
<sequence length="263" mass="29572">LNWPSISTLMSPLIFDLSADKEGVKELGRDFLNLFKRKKKKDANLQAKSPISPLQHLPQPSSSEPSTGREEHSDPVSFIGPPVIPHTPPPKSEITHHSANSPHGLHAVHSATSLTEMTSGGATSAESVDHDISFEENKKKEVMRAERRAHYRSTGVHVVADEDDHTEFEPTTHVWRVDRKIVNRLQWKDGVVPVDFDKGKPKKPRYVKRKEEPIDGDRVKPRSEIHILRLNEGLKDAVPLEEKKKSGRQDAVTLDDKTPKKKS</sequence>
<comment type="caution">
    <text evidence="2">The sequence shown here is derived from an EMBL/GenBank/DDBJ whole genome shotgun (WGS) entry which is preliminary data.</text>
</comment>
<dbReference type="EMBL" id="BTSY01000005">
    <property type="protein sequence ID" value="GMT29306.1"/>
    <property type="molecule type" value="Genomic_DNA"/>
</dbReference>
<reference evidence="2" key="1">
    <citation type="submission" date="2023-10" db="EMBL/GenBank/DDBJ databases">
        <title>Genome assembly of Pristionchus species.</title>
        <authorList>
            <person name="Yoshida K."/>
            <person name="Sommer R.J."/>
        </authorList>
    </citation>
    <scope>NUCLEOTIDE SEQUENCE</scope>
    <source>
        <strain evidence="2">RS5133</strain>
    </source>
</reference>
<feature type="compositionally biased region" description="Basic and acidic residues" evidence="1">
    <location>
        <begin position="209"/>
        <end position="218"/>
    </location>
</feature>
<feature type="non-terminal residue" evidence="2">
    <location>
        <position position="1"/>
    </location>
</feature>
<proteinExistence type="predicted"/>
<accession>A0AAV5WBM1</accession>
<feature type="compositionally biased region" description="Polar residues" evidence="1">
    <location>
        <begin position="115"/>
        <end position="126"/>
    </location>
</feature>